<evidence type="ECO:0000313" key="3">
    <source>
        <dbReference type="Proteomes" id="UP001151760"/>
    </source>
</evidence>
<dbReference type="EMBL" id="BQNB010017747">
    <property type="protein sequence ID" value="GJT66780.1"/>
    <property type="molecule type" value="Genomic_DNA"/>
</dbReference>
<keyword evidence="3" id="KW-1185">Reference proteome</keyword>
<feature type="compositionally biased region" description="Polar residues" evidence="1">
    <location>
        <begin position="601"/>
        <end position="610"/>
    </location>
</feature>
<organism evidence="2 3">
    <name type="scientific">Tanacetum coccineum</name>
    <dbReference type="NCBI Taxonomy" id="301880"/>
    <lineage>
        <taxon>Eukaryota</taxon>
        <taxon>Viridiplantae</taxon>
        <taxon>Streptophyta</taxon>
        <taxon>Embryophyta</taxon>
        <taxon>Tracheophyta</taxon>
        <taxon>Spermatophyta</taxon>
        <taxon>Magnoliopsida</taxon>
        <taxon>eudicotyledons</taxon>
        <taxon>Gunneridae</taxon>
        <taxon>Pentapetalae</taxon>
        <taxon>asterids</taxon>
        <taxon>campanulids</taxon>
        <taxon>Asterales</taxon>
        <taxon>Asteraceae</taxon>
        <taxon>Asteroideae</taxon>
        <taxon>Anthemideae</taxon>
        <taxon>Anthemidinae</taxon>
        <taxon>Tanacetum</taxon>
    </lineage>
</organism>
<accession>A0ABQ5FV95</accession>
<feature type="compositionally biased region" description="Acidic residues" evidence="1">
    <location>
        <begin position="313"/>
        <end position="322"/>
    </location>
</feature>
<feature type="region of interest" description="Disordered" evidence="1">
    <location>
        <begin position="549"/>
        <end position="610"/>
    </location>
</feature>
<gene>
    <name evidence="2" type="ORF">Tco_1018260</name>
</gene>
<evidence type="ECO:0000313" key="2">
    <source>
        <dbReference type="EMBL" id="GJT66780.1"/>
    </source>
</evidence>
<dbReference type="Proteomes" id="UP001151760">
    <property type="component" value="Unassembled WGS sequence"/>
</dbReference>
<proteinExistence type="predicted"/>
<protein>
    <submittedName>
        <fullName evidence="2">Uncharacterized protein</fullName>
    </submittedName>
</protein>
<reference evidence="2" key="2">
    <citation type="submission" date="2022-01" db="EMBL/GenBank/DDBJ databases">
        <authorList>
            <person name="Yamashiro T."/>
            <person name="Shiraishi A."/>
            <person name="Satake H."/>
            <person name="Nakayama K."/>
        </authorList>
    </citation>
    <scope>NUCLEOTIDE SEQUENCE</scope>
</reference>
<feature type="compositionally biased region" description="Acidic residues" evidence="1">
    <location>
        <begin position="351"/>
        <end position="381"/>
    </location>
</feature>
<feature type="compositionally biased region" description="Low complexity" evidence="1">
    <location>
        <begin position="555"/>
        <end position="564"/>
    </location>
</feature>
<reference evidence="2" key="1">
    <citation type="journal article" date="2022" name="Int. J. Mol. Sci.">
        <title>Draft Genome of Tanacetum Coccineum: Genomic Comparison of Closely Related Tanacetum-Family Plants.</title>
        <authorList>
            <person name="Yamashiro T."/>
            <person name="Shiraishi A."/>
            <person name="Nakayama K."/>
            <person name="Satake H."/>
        </authorList>
    </citation>
    <scope>NUCLEOTIDE SEQUENCE</scope>
</reference>
<name>A0ABQ5FV95_9ASTR</name>
<evidence type="ECO:0000256" key="1">
    <source>
        <dbReference type="SAM" id="MobiDB-lite"/>
    </source>
</evidence>
<comment type="caution">
    <text evidence="2">The sequence shown here is derived from an EMBL/GenBank/DDBJ whole genome shotgun (WGS) entry which is preliminary data.</text>
</comment>
<feature type="region of interest" description="Disordered" evidence="1">
    <location>
        <begin position="306"/>
        <end position="423"/>
    </location>
</feature>
<sequence length="610" mass="69021">MTLVLTAEKISRKGLRKFKRGRLSAPRHLTLRNLLHYTKVWQFRTSISFSMLASRKMVGVSPLKRGTGYLGFKSSFLAWRRKEKYEYKAVYPSSRHSGKEKVTLDDLFLLHSIDGGVSVDIPWHVAKFLCDKAKGSKKKSPIVEAHLIKRIARYYGLMTLGALINVTFGPETSFISVTKLVDLGIYMYNGLGIGEMVAEILEVAGDDDAGVGQAEIGGCEMPPQHLVSDVDELTYVVSGMSEQYDQFYKDFGQWQTEQERFHTWNTDHLSQLLAHHHIDHTCYDGTPYYYVPTIPNLEIIMENLPPPNHVADLPEDDPEEQPELAPEPDHLNVFEPHQIPQPEGNMNGWILEDDDDEEEEEEDPEMEEEMEEENDDYDDAEVINPYEEADPLNLPPPDSDTESEDTAVAPTPDEQEQEAESATVGTITRVPYSVRPFSGTIYVGTGPSRRVFAPGPTSRDVNTLHHQFKGLAQQMFDRANTKHSTLKRLSVMDKYLAEFDSDLRGQIKGQHALRRNVCTLEDQVRELVKGDREENKKLKMMLESTQRDFDRLPYVAPTAPVTPVDRANPDDPSPHPTGHPRHDEPYVMVRDAATRDEGDDTATTSDPQPS</sequence>